<feature type="non-terminal residue" evidence="2">
    <location>
        <position position="1"/>
    </location>
</feature>
<dbReference type="EMBL" id="LAZR01017928">
    <property type="protein sequence ID" value="KKL98418.1"/>
    <property type="molecule type" value="Genomic_DNA"/>
</dbReference>
<organism evidence="2">
    <name type="scientific">marine sediment metagenome</name>
    <dbReference type="NCBI Taxonomy" id="412755"/>
    <lineage>
        <taxon>unclassified sequences</taxon>
        <taxon>metagenomes</taxon>
        <taxon>ecological metagenomes</taxon>
    </lineage>
</organism>
<reference evidence="2" key="1">
    <citation type="journal article" date="2015" name="Nature">
        <title>Complex archaea that bridge the gap between prokaryotes and eukaryotes.</title>
        <authorList>
            <person name="Spang A."/>
            <person name="Saw J.H."/>
            <person name="Jorgensen S.L."/>
            <person name="Zaremba-Niedzwiedzka K."/>
            <person name="Martijn J."/>
            <person name="Lind A.E."/>
            <person name="van Eijk R."/>
            <person name="Schleper C."/>
            <person name="Guy L."/>
            <person name="Ettema T.J."/>
        </authorList>
    </citation>
    <scope>NUCLEOTIDE SEQUENCE</scope>
</reference>
<evidence type="ECO:0000256" key="1">
    <source>
        <dbReference type="ARBA" id="ARBA00022729"/>
    </source>
</evidence>
<dbReference type="InterPro" id="IPR028994">
    <property type="entry name" value="Integrin_alpha_N"/>
</dbReference>
<sequence>DQKDALQGVSSNDSTDKTIAAPHKTVTRLMCFDIYDIDGDGRKDLLMGNTAGELLFYAHVGTDPIPAFHGFEPVAAGGTPIDLPETPRSRPSVADYNNDGIPDILVGAADGLVRLYVGQSEPVPGGSVNVNDGEPGGMYVYSFHVQHRAGIKVEPTSRLTTNEDGLTAPYTVVLQSQPTHEVTIAINSSDTTEGTVSTSSVTFTPNDWDQPQTVIVTGVDDEATDGHTLYTVFADPAVSDDPDYSGMETTAISLVNRDNEPAEIVGRHIFYNNSVWDGNDTAINESDDDAIALDKEALLPGITASFENYTSYSRGINGIVIDVLSLAGEPTINDFQFLVGNNSDPDGWVPAPQPELIEMRERAGDDETDRVMIVWSDNAIEKQWLQVTVKANENTGLAKPDIFYFGSAPGEAGNNSVNTIVNATDEIAARNFQHSAVDKALIDDPYDYNRDSLVDGTDQIIARENQTNPLTMLRLITAPAVDAVIEQASVEEIPDTGVSSAEWNWLYEVDRMNSKNQTTKKDDSREATVDLLLATDWA</sequence>
<keyword evidence="1" id="KW-0732">Signal</keyword>
<protein>
    <recommendedName>
        <fullName evidence="3">VCBS repeat-containing protein</fullName>
    </recommendedName>
</protein>
<dbReference type="SUPFAM" id="SSF69318">
    <property type="entry name" value="Integrin alpha N-terminal domain"/>
    <property type="match status" value="1"/>
</dbReference>
<name>A0A0F9GI30_9ZZZZ</name>
<accession>A0A0F9GI30</accession>
<comment type="caution">
    <text evidence="2">The sequence shown here is derived from an EMBL/GenBank/DDBJ whole genome shotgun (WGS) entry which is preliminary data.</text>
</comment>
<gene>
    <name evidence="2" type="ORF">LCGC14_1824630</name>
</gene>
<evidence type="ECO:0000313" key="2">
    <source>
        <dbReference type="EMBL" id="KKL98418.1"/>
    </source>
</evidence>
<evidence type="ECO:0008006" key="3">
    <source>
        <dbReference type="Google" id="ProtNLM"/>
    </source>
</evidence>
<proteinExistence type="predicted"/>
<dbReference type="Pfam" id="PF13517">
    <property type="entry name" value="FG-GAP_3"/>
    <property type="match status" value="1"/>
</dbReference>
<dbReference type="InterPro" id="IPR013517">
    <property type="entry name" value="FG-GAP"/>
</dbReference>
<dbReference type="AlphaFoldDB" id="A0A0F9GI30"/>
<dbReference type="Gene3D" id="2.130.10.130">
    <property type="entry name" value="Integrin alpha, N-terminal"/>
    <property type="match status" value="1"/>
</dbReference>